<reference evidence="6 7" key="1">
    <citation type="submission" date="2018-10" db="EMBL/GenBank/DDBJ databases">
        <title>Anaerotruncus faecis sp. nov., isolated from human feces.</title>
        <authorList>
            <person name="Wang Y.-J."/>
        </authorList>
    </citation>
    <scope>NUCLEOTIDE SEQUENCE [LARGE SCALE GENOMIC DNA]</scope>
    <source>
        <strain evidence="6 7">22A2-44</strain>
    </source>
</reference>
<dbReference type="AlphaFoldDB" id="A0A498D0Q2"/>
<dbReference type="Proteomes" id="UP000276301">
    <property type="component" value="Unassembled WGS sequence"/>
</dbReference>
<dbReference type="GO" id="GO:0016491">
    <property type="term" value="F:oxidoreductase activity"/>
    <property type="evidence" value="ECO:0007669"/>
    <property type="project" value="UniProtKB-KW"/>
</dbReference>
<dbReference type="PANTHER" id="PTHR43425:SF2">
    <property type="entry name" value="OXYGEN-INSENSITIVE NADPH NITROREDUCTASE"/>
    <property type="match status" value="1"/>
</dbReference>
<evidence type="ECO:0000259" key="5">
    <source>
        <dbReference type="Pfam" id="PF00881"/>
    </source>
</evidence>
<evidence type="ECO:0000256" key="4">
    <source>
        <dbReference type="ARBA" id="ARBA00023002"/>
    </source>
</evidence>
<evidence type="ECO:0000256" key="2">
    <source>
        <dbReference type="ARBA" id="ARBA00022630"/>
    </source>
</evidence>
<gene>
    <name evidence="6" type="ORF">D4A47_03295</name>
</gene>
<evidence type="ECO:0000256" key="3">
    <source>
        <dbReference type="ARBA" id="ARBA00022643"/>
    </source>
</evidence>
<dbReference type="PANTHER" id="PTHR43425">
    <property type="entry name" value="OXYGEN-INSENSITIVE NADPH NITROREDUCTASE"/>
    <property type="match status" value="1"/>
</dbReference>
<proteinExistence type="inferred from homology"/>
<dbReference type="Pfam" id="PF00881">
    <property type="entry name" value="Nitroreductase"/>
    <property type="match status" value="1"/>
</dbReference>
<dbReference type="InterPro" id="IPR029479">
    <property type="entry name" value="Nitroreductase"/>
</dbReference>
<dbReference type="InterPro" id="IPR016446">
    <property type="entry name" value="Flavin_OxRdtase_Frp"/>
</dbReference>
<keyword evidence="4" id="KW-0560">Oxidoreductase</keyword>
<dbReference type="InterPro" id="IPR000415">
    <property type="entry name" value="Nitroreductase-like"/>
</dbReference>
<sequence>MNEIIESLLSRRSVRVFEERAIPAAEKEAILLAAVNAPTAGNQQLYTILDVTDPELKARLAESCDHQPFIAKAPLVLIFCADCQKWYDAFLSGGCAPRLPGAGDLLLAVDDSLIAAQNAVTAAWSLGVGSCYIGDVMERCEEHRALLGLPGYVFPAAMVVFGYPTAGQKARKKPERCAMERIVQENRYRRMGADELREMLAPKSGADGYEAWLAAFCGRKYNSAFSREMTRSVEAYLAAFRREEP</sequence>
<protein>
    <submittedName>
        <fullName evidence="6">Nitroreductase</fullName>
    </submittedName>
</protein>
<keyword evidence="3" id="KW-0288">FMN</keyword>
<keyword evidence="2" id="KW-0285">Flavoprotein</keyword>
<comment type="similarity">
    <text evidence="1">Belongs to the flavin oxidoreductase frp family.</text>
</comment>
<organism evidence="6 7">
    <name type="scientific">Anaerotruncus massiliensis</name>
    <name type="common">ex Liu et al. 2021</name>
    <dbReference type="NCBI Taxonomy" id="2321404"/>
    <lineage>
        <taxon>Bacteria</taxon>
        <taxon>Bacillati</taxon>
        <taxon>Bacillota</taxon>
        <taxon>Clostridia</taxon>
        <taxon>Eubacteriales</taxon>
        <taxon>Oscillospiraceae</taxon>
        <taxon>Anaerotruncus</taxon>
    </lineage>
</organism>
<feature type="domain" description="Nitroreductase" evidence="5">
    <location>
        <begin position="9"/>
        <end position="163"/>
    </location>
</feature>
<name>A0A498D0Q2_9FIRM</name>
<dbReference type="RefSeq" id="WP_121586143.1">
    <property type="nucleotide sequence ID" value="NZ_RCHT01000003.1"/>
</dbReference>
<dbReference type="EMBL" id="RCHT01000003">
    <property type="protein sequence ID" value="RLL13510.1"/>
    <property type="molecule type" value="Genomic_DNA"/>
</dbReference>
<evidence type="ECO:0000313" key="6">
    <source>
        <dbReference type="EMBL" id="RLL13510.1"/>
    </source>
</evidence>
<evidence type="ECO:0000313" key="7">
    <source>
        <dbReference type="Proteomes" id="UP000276301"/>
    </source>
</evidence>
<accession>A0A498D0Q2</accession>
<keyword evidence="7" id="KW-1185">Reference proteome</keyword>
<comment type="caution">
    <text evidence="6">The sequence shown here is derived from an EMBL/GenBank/DDBJ whole genome shotgun (WGS) entry which is preliminary data.</text>
</comment>
<dbReference type="SUPFAM" id="SSF55469">
    <property type="entry name" value="FMN-dependent nitroreductase-like"/>
    <property type="match status" value="1"/>
</dbReference>
<evidence type="ECO:0000256" key="1">
    <source>
        <dbReference type="ARBA" id="ARBA00008366"/>
    </source>
</evidence>
<dbReference type="Gene3D" id="3.40.109.10">
    <property type="entry name" value="NADH Oxidase"/>
    <property type="match status" value="1"/>
</dbReference>